<feature type="transmembrane region" description="Helical" evidence="7">
    <location>
        <begin position="216"/>
        <end position="238"/>
    </location>
</feature>
<feature type="compositionally biased region" description="Basic and acidic residues" evidence="6">
    <location>
        <begin position="529"/>
        <end position="541"/>
    </location>
</feature>
<feature type="transmembrane region" description="Helical" evidence="7">
    <location>
        <begin position="655"/>
        <end position="675"/>
    </location>
</feature>
<feature type="transmembrane region" description="Helical" evidence="7">
    <location>
        <begin position="72"/>
        <end position="93"/>
    </location>
</feature>
<reference evidence="8 9" key="1">
    <citation type="journal article" date="2020" name="ISME J.">
        <title>Uncovering the hidden diversity of litter-decomposition mechanisms in mushroom-forming fungi.</title>
        <authorList>
            <person name="Floudas D."/>
            <person name="Bentzer J."/>
            <person name="Ahren D."/>
            <person name="Johansson T."/>
            <person name="Persson P."/>
            <person name="Tunlid A."/>
        </authorList>
    </citation>
    <scope>NUCLEOTIDE SEQUENCE [LARGE SCALE GENOMIC DNA]</scope>
    <source>
        <strain evidence="8 9">CBS 101986</strain>
    </source>
</reference>
<keyword evidence="3 7" id="KW-0812">Transmembrane</keyword>
<feature type="transmembrane region" description="Helical" evidence="7">
    <location>
        <begin position="105"/>
        <end position="124"/>
    </location>
</feature>
<dbReference type="PANTHER" id="PTHR19432">
    <property type="entry name" value="SUGAR TRANSPORTER"/>
    <property type="match status" value="1"/>
</dbReference>
<comment type="subcellular location">
    <subcellularLocation>
        <location evidence="1">Membrane</location>
        <topology evidence="1">Multi-pass membrane protein</topology>
    </subcellularLocation>
</comment>
<keyword evidence="5 7" id="KW-0472">Membrane</keyword>
<sequence length="681" mass="74165">MTGFSSLPLAPEEGHDGQRQTFKGVSRIVGPPWAHLPTVTIGLLGVQMFWSVEMSYASPYLLSLGLSKSSMAGVFVAGPLSGLIMQPLIGVLADNCTSRFGRRRPYMMLGTIICIFAMLLLGFTRGVASIFTGWGTGANDTLTIWLAVLAIYLIDFSINAVQAVDRALLVDTVPSSNQAAGNAWAARMLGVGSVVGFFVGNVNLPRLLPFLGKSQLQVLSVVVSGLLLAGHCVMAIFVKEKVLLKTLSVDGKTSRKSFTQEIKDILSNIQTLPRTIRQICMIQFFAWIGWFPVLFYSTLYVGDLHKRASPSPTDDEARAALDAQATRLGSRALFFSALLSLFVNLALPMFVTEAASAGTPLTRLGKQQKSWWARITHVPRGMQLHLSTLWAVSHLVFSMCMMATFFTHSVWGATLIITVTGFSWAVTQWAPFSLLAEAILTEPAGHVAGDSISIRLTDTRSHPRSSYDPDPEHERDVFLQRDDDASEDEDEVALQEERRRMLGNSGAQLSRIDIRSPQTHDDEDYEIVPGHRDPVRADRSAGGDGVQGGTLSAKAGIILGIHNIFLVIPQFLVTGFSAVLFALFDPKKPALPAHRGPVAPGHQPVNGTVRLAMGNETVADVAARSVELLRDVVFAVRAEDVDEAGEEGHSNTVVYIFRIGGIAAAFAFVLCWRLSRELRHR</sequence>
<dbReference type="PANTHER" id="PTHR19432:SF91">
    <property type="entry name" value="GENERAL ALPHA-GLUCOSIDE PERMEASE"/>
    <property type="match status" value="1"/>
</dbReference>
<name>A0A8H5BKV6_9AGAR</name>
<feature type="transmembrane region" description="Helical" evidence="7">
    <location>
        <begin position="384"/>
        <end position="405"/>
    </location>
</feature>
<evidence type="ECO:0000256" key="6">
    <source>
        <dbReference type="SAM" id="MobiDB-lite"/>
    </source>
</evidence>
<feature type="transmembrane region" description="Helical" evidence="7">
    <location>
        <begin position="411"/>
        <end position="430"/>
    </location>
</feature>
<dbReference type="SUPFAM" id="SSF103473">
    <property type="entry name" value="MFS general substrate transporter"/>
    <property type="match status" value="1"/>
</dbReference>
<dbReference type="OrthoDB" id="28755at2759"/>
<dbReference type="Pfam" id="PF13347">
    <property type="entry name" value="MFS_2"/>
    <property type="match status" value="1"/>
</dbReference>
<evidence type="ECO:0000256" key="3">
    <source>
        <dbReference type="ARBA" id="ARBA00022692"/>
    </source>
</evidence>
<proteinExistence type="predicted"/>
<dbReference type="Proteomes" id="UP000567179">
    <property type="component" value="Unassembled WGS sequence"/>
</dbReference>
<dbReference type="Gene3D" id="1.20.1250.20">
    <property type="entry name" value="MFS general substrate transporter like domains"/>
    <property type="match status" value="1"/>
</dbReference>
<feature type="transmembrane region" description="Helical" evidence="7">
    <location>
        <begin position="332"/>
        <end position="351"/>
    </location>
</feature>
<accession>A0A8H5BKV6</accession>
<evidence type="ECO:0000313" key="8">
    <source>
        <dbReference type="EMBL" id="KAF5324984.1"/>
    </source>
</evidence>
<gene>
    <name evidence="8" type="ORF">D9619_009553</name>
</gene>
<evidence type="ECO:0000256" key="5">
    <source>
        <dbReference type="ARBA" id="ARBA00023136"/>
    </source>
</evidence>
<feature type="compositionally biased region" description="Acidic residues" evidence="6">
    <location>
        <begin position="484"/>
        <end position="494"/>
    </location>
</feature>
<feature type="transmembrane region" description="Helical" evidence="7">
    <location>
        <begin position="33"/>
        <end position="52"/>
    </location>
</feature>
<protein>
    <recommendedName>
        <fullName evidence="10">Sucrose transporter</fullName>
    </recommendedName>
</protein>
<feature type="region of interest" description="Disordered" evidence="6">
    <location>
        <begin position="458"/>
        <end position="547"/>
    </location>
</feature>
<evidence type="ECO:0008006" key="10">
    <source>
        <dbReference type="Google" id="ProtNLM"/>
    </source>
</evidence>
<evidence type="ECO:0000256" key="4">
    <source>
        <dbReference type="ARBA" id="ARBA00022989"/>
    </source>
</evidence>
<feature type="transmembrane region" description="Helical" evidence="7">
    <location>
        <begin position="564"/>
        <end position="584"/>
    </location>
</feature>
<dbReference type="GO" id="GO:0005886">
    <property type="term" value="C:plasma membrane"/>
    <property type="evidence" value="ECO:0007669"/>
    <property type="project" value="TreeGrafter"/>
</dbReference>
<feature type="transmembrane region" description="Helical" evidence="7">
    <location>
        <begin position="284"/>
        <end position="302"/>
    </location>
</feature>
<dbReference type="AlphaFoldDB" id="A0A8H5BKV6"/>
<evidence type="ECO:0000313" key="9">
    <source>
        <dbReference type="Proteomes" id="UP000567179"/>
    </source>
</evidence>
<keyword evidence="4 7" id="KW-1133">Transmembrane helix</keyword>
<evidence type="ECO:0000256" key="2">
    <source>
        <dbReference type="ARBA" id="ARBA00022448"/>
    </source>
</evidence>
<evidence type="ECO:0000256" key="1">
    <source>
        <dbReference type="ARBA" id="ARBA00004141"/>
    </source>
</evidence>
<feature type="transmembrane region" description="Helical" evidence="7">
    <location>
        <begin position="144"/>
        <end position="164"/>
    </location>
</feature>
<keyword evidence="9" id="KW-1185">Reference proteome</keyword>
<feature type="transmembrane region" description="Helical" evidence="7">
    <location>
        <begin position="184"/>
        <end position="204"/>
    </location>
</feature>
<comment type="caution">
    <text evidence="8">The sequence shown here is derived from an EMBL/GenBank/DDBJ whole genome shotgun (WGS) entry which is preliminary data.</text>
</comment>
<dbReference type="GO" id="GO:0008506">
    <property type="term" value="F:sucrose:proton symporter activity"/>
    <property type="evidence" value="ECO:0007669"/>
    <property type="project" value="TreeGrafter"/>
</dbReference>
<feature type="compositionally biased region" description="Basic and acidic residues" evidence="6">
    <location>
        <begin position="458"/>
        <end position="483"/>
    </location>
</feature>
<evidence type="ECO:0000256" key="7">
    <source>
        <dbReference type="SAM" id="Phobius"/>
    </source>
</evidence>
<dbReference type="EMBL" id="JAACJJ010000015">
    <property type="protein sequence ID" value="KAF5324984.1"/>
    <property type="molecule type" value="Genomic_DNA"/>
</dbReference>
<dbReference type="InterPro" id="IPR036259">
    <property type="entry name" value="MFS_trans_sf"/>
</dbReference>
<organism evidence="8 9">
    <name type="scientific">Psilocybe cf. subviscida</name>
    <dbReference type="NCBI Taxonomy" id="2480587"/>
    <lineage>
        <taxon>Eukaryota</taxon>
        <taxon>Fungi</taxon>
        <taxon>Dikarya</taxon>
        <taxon>Basidiomycota</taxon>
        <taxon>Agaricomycotina</taxon>
        <taxon>Agaricomycetes</taxon>
        <taxon>Agaricomycetidae</taxon>
        <taxon>Agaricales</taxon>
        <taxon>Agaricineae</taxon>
        <taxon>Strophariaceae</taxon>
        <taxon>Psilocybe</taxon>
    </lineage>
</organism>
<keyword evidence="2" id="KW-0813">Transport</keyword>